<dbReference type="RefSeq" id="WP_066591500.1">
    <property type="nucleotide sequence ID" value="NZ_CAJTBZ010000009.1"/>
</dbReference>
<name>A0A227KS06_9BURK</name>
<comment type="caution">
    <text evidence="2">The sequence shown here is derived from an EMBL/GenBank/DDBJ whole genome shotgun (WGS) entry which is preliminary data.</text>
</comment>
<dbReference type="PANTHER" id="PTHR34825:SF1">
    <property type="entry name" value="AAA-ATPASE-LIKE DOMAIN-CONTAINING PROTEIN"/>
    <property type="match status" value="1"/>
</dbReference>
<reference evidence="3" key="1">
    <citation type="submission" date="2017-05" db="EMBL/GenBank/DDBJ databases">
        <title>Improved OligoMM genomes.</title>
        <authorList>
            <person name="Garzetti D."/>
        </authorList>
    </citation>
    <scope>NUCLEOTIDE SEQUENCE [LARGE SCALE GENOMIC DNA]</scope>
    <source>
        <strain evidence="3">YL45</strain>
    </source>
</reference>
<proteinExistence type="predicted"/>
<accession>A0A227KS06</accession>
<feature type="domain" description="AAA-ATPase-like" evidence="1">
    <location>
        <begin position="10"/>
        <end position="205"/>
    </location>
</feature>
<dbReference type="GeneID" id="78363487"/>
<dbReference type="Pfam" id="PF09820">
    <property type="entry name" value="AAA-ATPase_like"/>
    <property type="match status" value="1"/>
</dbReference>
<dbReference type="Pfam" id="PF08011">
    <property type="entry name" value="PDDEXK_9"/>
    <property type="match status" value="1"/>
</dbReference>
<dbReference type="PANTHER" id="PTHR34825">
    <property type="entry name" value="CONSERVED PROTEIN, WITH A WEAK D-GALACTARATE DEHYDRATASE/ALTRONATE HYDROLASE DOMAIN"/>
    <property type="match status" value="1"/>
</dbReference>
<dbReference type="Proteomes" id="UP000214610">
    <property type="component" value="Unassembled WGS sequence"/>
</dbReference>
<keyword evidence="3" id="KW-1185">Reference proteome</keyword>
<dbReference type="EMBL" id="NHMP01000001">
    <property type="protein sequence ID" value="OXE51281.1"/>
    <property type="molecule type" value="Genomic_DNA"/>
</dbReference>
<evidence type="ECO:0000313" key="2">
    <source>
        <dbReference type="EMBL" id="OXE51281.1"/>
    </source>
</evidence>
<evidence type="ECO:0000259" key="1">
    <source>
        <dbReference type="Pfam" id="PF09820"/>
    </source>
</evidence>
<dbReference type="AlphaFoldDB" id="A0A227KS06"/>
<organism evidence="2 3">
    <name type="scientific">Turicimonas muris</name>
    <dbReference type="NCBI Taxonomy" id="1796652"/>
    <lineage>
        <taxon>Bacteria</taxon>
        <taxon>Pseudomonadati</taxon>
        <taxon>Pseudomonadota</taxon>
        <taxon>Betaproteobacteria</taxon>
        <taxon>Burkholderiales</taxon>
        <taxon>Sutterellaceae</taxon>
        <taxon>Turicimonas</taxon>
    </lineage>
</organism>
<dbReference type="InterPro" id="IPR018631">
    <property type="entry name" value="AAA-ATPase-like_dom"/>
</dbReference>
<gene>
    <name evidence="2" type="ORF">ADH67_03020</name>
</gene>
<sequence length="529" mass="61208">MNTELLKRLPLGTSSFEALRESDEIYVDKTSYIYRLASNRGKYFLARPRRFGKSLLISAFESLFKHGLRDFKGLEIEKLWKDEKNYRVVRLDFARVKPEGTFKEFQEYFDDYLDTQFQKIGFKKSGSNFFTNQLEAFLDGLPASSLVLLIDEYDTPLTECLDDPKLFLQVRNYLSKFYSILKSNDTALRFLFITGITKFSKTNIFSALNNLTDISLSTEYGSLLGYTHKEVEEYFSKYLSCASETLKVEREELLNQLTAHYDGFCFEENAKQKVLAPWSLLHFFSSPERGLKDYWFESGGKPSVLAKYLQSHTLRDPMYYGKEKALALNILSGSSDVENLSDVGLLTQAGYLTIKRIQGTTAYVDYPNLEVRTAMAQLYLEQMLRGRTVEQIGAGNIAYLLANENAESVYHNLNHFLRGIDYRAYKDFKESSIQSFIQIYCAGAGLRARTEVHNNKGRSDLEVRSGFRHWVFEFKLVKDGESPEKKLREAEIQMKERSYGLSETHLEIKRMALVFSLKDREFVKWAEIL</sequence>
<dbReference type="InterPro" id="IPR012547">
    <property type="entry name" value="PDDEXK_9"/>
</dbReference>
<evidence type="ECO:0000313" key="3">
    <source>
        <dbReference type="Proteomes" id="UP000214610"/>
    </source>
</evidence>
<protein>
    <recommendedName>
        <fullName evidence="1">AAA-ATPase-like domain-containing protein</fullName>
    </recommendedName>
</protein>